<dbReference type="InterPro" id="IPR016181">
    <property type="entry name" value="Acyl_CoA_acyltransferase"/>
</dbReference>
<dbReference type="InterPro" id="IPR052777">
    <property type="entry name" value="Acetyltransferase_Enz"/>
</dbReference>
<proteinExistence type="predicted"/>
<reference evidence="2 3" key="2">
    <citation type="journal article" date="2017" name="Sci. Rep.">
        <title>Ant-infecting Ophiocordyceps genomes reveal a high diversity of potential behavioral manipulation genes and a possible major role for enterotoxins.</title>
        <authorList>
            <person name="de Bekker C."/>
            <person name="Ohm R.A."/>
            <person name="Evans H.C."/>
            <person name="Brachmann A."/>
            <person name="Hughes D.P."/>
        </authorList>
    </citation>
    <scope>NUCLEOTIDE SEQUENCE [LARGE SCALE GENOMIC DNA]</scope>
    <source>
        <strain evidence="2 3">SC16a</strain>
    </source>
</reference>
<dbReference type="EMBL" id="LAZP02000170">
    <property type="protein sequence ID" value="PFH59832.1"/>
    <property type="molecule type" value="Genomic_DNA"/>
</dbReference>
<evidence type="ECO:0000313" key="2">
    <source>
        <dbReference type="EMBL" id="PFH59832.1"/>
    </source>
</evidence>
<feature type="domain" description="N-acetyltransferase" evidence="1">
    <location>
        <begin position="7"/>
        <end position="173"/>
    </location>
</feature>
<sequence length="194" mass="21437">MARINETTIRPADWPADLNGVRACFSAYIEWLGEDLTFQDYGGEWDGLPGKYAPPAGALLLAVDGGDRILGCVAVRPLELGPDLIGGRRRDLGVCEMKRLFVYPEARGRGLSRLLVRHAVRKAEEAGYHEMLLDTLPRMHVAIGLYASEGFVTAEPYYHSPLPGTIYMAKRLGRENKGLFHLVLSYTRGHDPAG</sequence>
<dbReference type="PANTHER" id="PTHR43305:SF1">
    <property type="entry name" value="FAMILY N-ACETYLTRANSFERASE, PUTATIVE (AFU_ORTHOLOGUE AFUA_2G01380)-RELATED"/>
    <property type="match status" value="1"/>
</dbReference>
<evidence type="ECO:0000259" key="1">
    <source>
        <dbReference type="PROSITE" id="PS51186"/>
    </source>
</evidence>
<gene>
    <name evidence="2" type="ORF">XA68_11850</name>
</gene>
<evidence type="ECO:0000313" key="3">
    <source>
        <dbReference type="Proteomes" id="UP000037136"/>
    </source>
</evidence>
<name>A0A2A9PFZ1_OPHUN</name>
<dbReference type="STRING" id="268505.A0A2A9PFZ1"/>
<reference evidence="2 3" key="1">
    <citation type="journal article" date="2015" name="BMC Genomics">
        <title>Gene expression during zombie ant biting behavior reflects the complexity underlying fungal parasitic behavioral manipulation.</title>
        <authorList>
            <person name="de Bekker C."/>
            <person name="Ohm R.A."/>
            <person name="Loreto R.G."/>
            <person name="Sebastian A."/>
            <person name="Albert I."/>
            <person name="Merrow M."/>
            <person name="Brachmann A."/>
            <person name="Hughes D.P."/>
        </authorList>
    </citation>
    <scope>NUCLEOTIDE SEQUENCE [LARGE SCALE GENOMIC DNA]</scope>
    <source>
        <strain evidence="2 3">SC16a</strain>
    </source>
</reference>
<dbReference type="PANTHER" id="PTHR43305">
    <property type="entry name" value="FAMILY N-ACETYLTRANSFERASE, PUTATIVE (AFU_ORTHOLOGUE AFUA_2G01380)-RELATED"/>
    <property type="match status" value="1"/>
</dbReference>
<dbReference type="Pfam" id="PF00583">
    <property type="entry name" value="Acetyltransf_1"/>
    <property type="match status" value="1"/>
</dbReference>
<organism evidence="2 3">
    <name type="scientific">Ophiocordyceps unilateralis</name>
    <name type="common">Zombie-ant fungus</name>
    <name type="synonym">Torrubia unilateralis</name>
    <dbReference type="NCBI Taxonomy" id="268505"/>
    <lineage>
        <taxon>Eukaryota</taxon>
        <taxon>Fungi</taxon>
        <taxon>Dikarya</taxon>
        <taxon>Ascomycota</taxon>
        <taxon>Pezizomycotina</taxon>
        <taxon>Sordariomycetes</taxon>
        <taxon>Hypocreomycetidae</taxon>
        <taxon>Hypocreales</taxon>
        <taxon>Ophiocordycipitaceae</taxon>
        <taxon>Ophiocordyceps</taxon>
    </lineage>
</organism>
<dbReference type="Gene3D" id="3.40.630.30">
    <property type="match status" value="1"/>
</dbReference>
<dbReference type="GO" id="GO:0016747">
    <property type="term" value="F:acyltransferase activity, transferring groups other than amino-acyl groups"/>
    <property type="evidence" value="ECO:0007669"/>
    <property type="project" value="InterPro"/>
</dbReference>
<dbReference type="InterPro" id="IPR000182">
    <property type="entry name" value="GNAT_dom"/>
</dbReference>
<keyword evidence="3" id="KW-1185">Reference proteome</keyword>
<dbReference type="Proteomes" id="UP000037136">
    <property type="component" value="Unassembled WGS sequence"/>
</dbReference>
<dbReference type="CDD" id="cd04301">
    <property type="entry name" value="NAT_SF"/>
    <property type="match status" value="1"/>
</dbReference>
<comment type="caution">
    <text evidence="2">The sequence shown here is derived from an EMBL/GenBank/DDBJ whole genome shotgun (WGS) entry which is preliminary data.</text>
</comment>
<protein>
    <recommendedName>
        <fullName evidence="1">N-acetyltransferase domain-containing protein</fullName>
    </recommendedName>
</protein>
<dbReference type="AlphaFoldDB" id="A0A2A9PFZ1"/>
<accession>A0A2A9PFZ1</accession>
<dbReference type="OrthoDB" id="41532at2759"/>
<dbReference type="SUPFAM" id="SSF55729">
    <property type="entry name" value="Acyl-CoA N-acyltransferases (Nat)"/>
    <property type="match status" value="1"/>
</dbReference>
<dbReference type="PROSITE" id="PS51186">
    <property type="entry name" value="GNAT"/>
    <property type="match status" value="1"/>
</dbReference>